<feature type="transmembrane region" description="Helical" evidence="1">
    <location>
        <begin position="155"/>
        <end position="177"/>
    </location>
</feature>
<gene>
    <name evidence="2" type="ORF">J2738_001216</name>
</gene>
<feature type="transmembrane region" description="Helical" evidence="1">
    <location>
        <begin position="226"/>
        <end position="245"/>
    </location>
</feature>
<dbReference type="EMBL" id="JAVDQZ010000002">
    <property type="protein sequence ID" value="MDR6425087.1"/>
    <property type="molecule type" value="Genomic_DNA"/>
</dbReference>
<dbReference type="Pfam" id="PF03929">
    <property type="entry name" value="PepSY_TM"/>
    <property type="match status" value="1"/>
</dbReference>
<organism evidence="2 3">
    <name type="scientific">Variovorax paradoxus</name>
    <dbReference type="NCBI Taxonomy" id="34073"/>
    <lineage>
        <taxon>Bacteria</taxon>
        <taxon>Pseudomonadati</taxon>
        <taxon>Pseudomonadota</taxon>
        <taxon>Betaproteobacteria</taxon>
        <taxon>Burkholderiales</taxon>
        <taxon>Comamonadaceae</taxon>
        <taxon>Variovorax</taxon>
    </lineage>
</organism>
<keyword evidence="1" id="KW-0812">Transmembrane</keyword>
<keyword evidence="1" id="KW-1133">Transmembrane helix</keyword>
<keyword evidence="1" id="KW-0472">Membrane</keyword>
<dbReference type="InterPro" id="IPR005625">
    <property type="entry name" value="PepSY-ass_TM"/>
</dbReference>
<sequence>MRAFATAVHRWAGLAVALFLVVSGLTGAVISWDHEIDGWLNRKLYDTASRGPFRDPFDLVAAVEAHDPRARVAYLPLGFEEGHTARYFVQPRTDPATGKPFRLGYNQVFVDPVTAEVRGRRDASAISLKPETLMPFLRKLHYMLHVPAVWGTDRLGYWIMGGVALVWLLDSCVALYLTTPRRQRRAAHPEHRGPREWWKRWKPAWAVRWAAGGYRLNFDLHRAGGLWMWALIIVIAFTSFSLNLYKEIFHPMLSLVSKTTPGPSALVPLAPLGTRIEPTIGFRQIVADAEAEARRRGWTTPLGGVFYNQRGGFYNVSFFDHATHDSSDGMGLSNLYLDGRDGRVISSNRPWHGTAADVFAQLQLPLHGGRILGLPGRILMSLMGLAVAGLSITGIVIWWRKRRARLVQVRRQRELAPKELSAMRPDALQAHR</sequence>
<feature type="transmembrane region" description="Helical" evidence="1">
    <location>
        <begin position="12"/>
        <end position="32"/>
    </location>
</feature>
<dbReference type="AlphaFoldDB" id="A0AAE4BWN4"/>
<accession>A0AAE4BWN4</accession>
<name>A0AAE4BWN4_VARPD</name>
<protein>
    <submittedName>
        <fullName evidence="2">Iron-regulated membrane protein</fullName>
    </submittedName>
</protein>
<comment type="caution">
    <text evidence="2">The sequence shown here is derived from an EMBL/GenBank/DDBJ whole genome shotgun (WGS) entry which is preliminary data.</text>
</comment>
<evidence type="ECO:0000256" key="1">
    <source>
        <dbReference type="SAM" id="Phobius"/>
    </source>
</evidence>
<reference evidence="2" key="1">
    <citation type="submission" date="2023-07" db="EMBL/GenBank/DDBJ databases">
        <title>Sorghum-associated microbial communities from plants grown in Nebraska, USA.</title>
        <authorList>
            <person name="Schachtman D."/>
        </authorList>
    </citation>
    <scope>NUCLEOTIDE SEQUENCE</scope>
    <source>
        <strain evidence="2">DS2114</strain>
    </source>
</reference>
<dbReference type="PANTHER" id="PTHR34219:SF5">
    <property type="entry name" value="BLR4505 PROTEIN"/>
    <property type="match status" value="1"/>
</dbReference>
<dbReference type="Proteomes" id="UP001184828">
    <property type="component" value="Unassembled WGS sequence"/>
</dbReference>
<proteinExistence type="predicted"/>
<evidence type="ECO:0000313" key="2">
    <source>
        <dbReference type="EMBL" id="MDR6425087.1"/>
    </source>
</evidence>
<evidence type="ECO:0000313" key="3">
    <source>
        <dbReference type="Proteomes" id="UP001184828"/>
    </source>
</evidence>
<dbReference type="RefSeq" id="WP_209503103.1">
    <property type="nucleotide sequence ID" value="NZ_JAVDQZ010000002.1"/>
</dbReference>
<dbReference type="PANTHER" id="PTHR34219">
    <property type="entry name" value="IRON-REGULATED INNER MEMBRANE PROTEIN-RELATED"/>
    <property type="match status" value="1"/>
</dbReference>
<feature type="transmembrane region" description="Helical" evidence="1">
    <location>
        <begin position="378"/>
        <end position="399"/>
    </location>
</feature>